<sequence length="658" mass="71619">MPERQRLRDVELRLAIDQHLDPFAILSAVRDDTGVVTDLAVDFVNQAVCDFLGLTKQQLYARGILAHDPPLVDETTFARYVEVIETGEPLRLDEVDLVTWLRGATTRIFVDLRVVRHRDGIVLGFRDSTHRHVVREHAEVVTRLYATLSSVNEAIVAAPDRLTLFRRVCEAAVTHGGIRMAWIGEPDPETGDVTILTTAGEGTSYLDGVRISARDDEYGQGPTGVALREGRHVLAPDIETDEYMRPWRERALAHGFRSSAALPFRCGGEVVASMALYGPVPRFFDAEEIALLDQLAADVSFALDAFDQDERRRAAERELTRTAALLADGEEVAGFGSWEWDVGADTVSWSPGMCRLLGLDEGIRGGWDALEQALGRGAIERLRRGDGRLAEAVLADAGPTELTIDIEAEDRVFHFSARQIHDRAGHLSRVVGTAQDVTERARAETRAAQLAEERRLLVTEALDAEDRERTRLSERLHDDTLQVLLAAQQELSAASRGDGEALSRARAHVEYAQTSLRELLTDLSPVVYEFSTLSETVRGIAQRVLTGDTIDADLDLDTSASTPHGRLVARAAGELLANIVKHANASSVHVALRRAGDAVELCIEDDGTGFEPDLTAAVRGGHIGLASLTSRAAGVGGALELHPRPGGGTRACLRVPAG</sequence>
<dbReference type="InterPro" id="IPR003594">
    <property type="entry name" value="HATPase_dom"/>
</dbReference>
<dbReference type="CDD" id="cd16917">
    <property type="entry name" value="HATPase_UhpB-NarQ-NarX-like"/>
    <property type="match status" value="1"/>
</dbReference>
<proteinExistence type="predicted"/>
<feature type="domain" description="PAC" evidence="10">
    <location>
        <begin position="388"/>
        <end position="449"/>
    </location>
</feature>
<keyword evidence="5" id="KW-0418">Kinase</keyword>
<gene>
    <name evidence="11" type="ORF">LRS13_07250</name>
</gene>
<dbReference type="SUPFAM" id="SSF55874">
    <property type="entry name" value="ATPase domain of HSP90 chaperone/DNA topoisomerase II/histidine kinase"/>
    <property type="match status" value="1"/>
</dbReference>
<dbReference type="Pfam" id="PF13185">
    <property type="entry name" value="GAF_2"/>
    <property type="match status" value="1"/>
</dbReference>
<dbReference type="InterPro" id="IPR029016">
    <property type="entry name" value="GAF-like_dom_sf"/>
</dbReference>
<dbReference type="Gene3D" id="3.30.565.10">
    <property type="entry name" value="Histidine kinase-like ATPase, C-terminal domain"/>
    <property type="match status" value="1"/>
</dbReference>
<dbReference type="SUPFAM" id="SSF55781">
    <property type="entry name" value="GAF domain-like"/>
    <property type="match status" value="1"/>
</dbReference>
<dbReference type="EMBL" id="CP088295">
    <property type="protein sequence ID" value="UUY05309.1"/>
    <property type="molecule type" value="Genomic_DNA"/>
</dbReference>
<evidence type="ECO:0000256" key="1">
    <source>
        <dbReference type="ARBA" id="ARBA00004651"/>
    </source>
</evidence>
<keyword evidence="6" id="KW-1133">Transmembrane helix</keyword>
<evidence type="ECO:0000256" key="7">
    <source>
        <dbReference type="ARBA" id="ARBA00023012"/>
    </source>
</evidence>
<evidence type="ECO:0000256" key="2">
    <source>
        <dbReference type="ARBA" id="ARBA00022475"/>
    </source>
</evidence>
<dbReference type="RefSeq" id="WP_353865769.1">
    <property type="nucleotide sequence ID" value="NZ_CP088295.1"/>
</dbReference>
<keyword evidence="12" id="KW-1185">Reference proteome</keyword>
<dbReference type="PROSITE" id="PS50109">
    <property type="entry name" value="HIS_KIN"/>
    <property type="match status" value="1"/>
</dbReference>
<evidence type="ECO:0000256" key="8">
    <source>
        <dbReference type="ARBA" id="ARBA00023136"/>
    </source>
</evidence>
<reference evidence="12" key="1">
    <citation type="submission" date="2021-11" db="EMBL/GenBank/DDBJ databases">
        <title>Cultivation dependent microbiological survey of springs from the worlds oldest radium mine currently devoted to the extraction of radon-saturated water.</title>
        <authorList>
            <person name="Kapinusova G."/>
            <person name="Smrhova T."/>
            <person name="Strejcek M."/>
            <person name="Suman J."/>
            <person name="Jani K."/>
            <person name="Pajer P."/>
            <person name="Uhlik O."/>
        </authorList>
    </citation>
    <scope>NUCLEOTIDE SEQUENCE [LARGE SCALE GENOMIC DNA]</scope>
    <source>
        <strain evidence="12">J379</strain>
    </source>
</reference>
<dbReference type="InterPro" id="IPR050482">
    <property type="entry name" value="Sensor_HK_TwoCompSys"/>
</dbReference>
<dbReference type="InterPro" id="IPR000700">
    <property type="entry name" value="PAS-assoc_C"/>
</dbReference>
<dbReference type="InterPro" id="IPR036890">
    <property type="entry name" value="HATPase_C_sf"/>
</dbReference>
<dbReference type="PROSITE" id="PS50113">
    <property type="entry name" value="PAC"/>
    <property type="match status" value="1"/>
</dbReference>
<dbReference type="Gene3D" id="3.30.450.40">
    <property type="match status" value="1"/>
</dbReference>
<dbReference type="PANTHER" id="PTHR24421">
    <property type="entry name" value="NITRATE/NITRITE SENSOR PROTEIN NARX-RELATED"/>
    <property type="match status" value="1"/>
</dbReference>
<evidence type="ECO:0000256" key="3">
    <source>
        <dbReference type="ARBA" id="ARBA00022679"/>
    </source>
</evidence>
<dbReference type="Pfam" id="PF02518">
    <property type="entry name" value="HATPase_c"/>
    <property type="match status" value="1"/>
</dbReference>
<dbReference type="PANTHER" id="PTHR24421:SF37">
    <property type="entry name" value="SENSOR HISTIDINE KINASE NARS"/>
    <property type="match status" value="1"/>
</dbReference>
<dbReference type="InterPro" id="IPR003018">
    <property type="entry name" value="GAF"/>
</dbReference>
<evidence type="ECO:0000259" key="10">
    <source>
        <dbReference type="PROSITE" id="PS50113"/>
    </source>
</evidence>
<keyword evidence="3" id="KW-0808">Transferase</keyword>
<evidence type="ECO:0000313" key="11">
    <source>
        <dbReference type="EMBL" id="UUY05309.1"/>
    </source>
</evidence>
<keyword evidence="8" id="KW-0472">Membrane</keyword>
<dbReference type="Proteomes" id="UP001058860">
    <property type="component" value="Chromosome"/>
</dbReference>
<evidence type="ECO:0000256" key="6">
    <source>
        <dbReference type="ARBA" id="ARBA00022989"/>
    </source>
</evidence>
<comment type="subcellular location">
    <subcellularLocation>
        <location evidence="1">Cell membrane</location>
        <topology evidence="1">Multi-pass membrane protein</topology>
    </subcellularLocation>
</comment>
<feature type="domain" description="Histidine kinase" evidence="9">
    <location>
        <begin position="568"/>
        <end position="658"/>
    </location>
</feature>
<dbReference type="InterPro" id="IPR005467">
    <property type="entry name" value="His_kinase_dom"/>
</dbReference>
<name>A0ABY5PKT7_9ACTN</name>
<keyword evidence="2" id="KW-1003">Cell membrane</keyword>
<dbReference type="Gene3D" id="3.30.450.20">
    <property type="entry name" value="PAS domain"/>
    <property type="match status" value="2"/>
</dbReference>
<keyword evidence="7" id="KW-0902">Two-component regulatory system</keyword>
<evidence type="ECO:0000259" key="9">
    <source>
        <dbReference type="PROSITE" id="PS50109"/>
    </source>
</evidence>
<evidence type="ECO:0000256" key="4">
    <source>
        <dbReference type="ARBA" id="ARBA00022692"/>
    </source>
</evidence>
<dbReference type="SMART" id="SM00065">
    <property type="entry name" value="GAF"/>
    <property type="match status" value="1"/>
</dbReference>
<organism evidence="11 12">
    <name type="scientific">Svornostia abyssi</name>
    <dbReference type="NCBI Taxonomy" id="2898438"/>
    <lineage>
        <taxon>Bacteria</taxon>
        <taxon>Bacillati</taxon>
        <taxon>Actinomycetota</taxon>
        <taxon>Thermoleophilia</taxon>
        <taxon>Solirubrobacterales</taxon>
        <taxon>Baekduiaceae</taxon>
        <taxon>Svornostia</taxon>
    </lineage>
</organism>
<protein>
    <submittedName>
        <fullName evidence="11">GAF domain-containing protein</fullName>
    </submittedName>
</protein>
<dbReference type="SUPFAM" id="SSF55785">
    <property type="entry name" value="PYP-like sensor domain (PAS domain)"/>
    <property type="match status" value="2"/>
</dbReference>
<keyword evidence="4" id="KW-0812">Transmembrane</keyword>
<evidence type="ECO:0000256" key="5">
    <source>
        <dbReference type="ARBA" id="ARBA00022777"/>
    </source>
</evidence>
<evidence type="ECO:0000313" key="12">
    <source>
        <dbReference type="Proteomes" id="UP001058860"/>
    </source>
</evidence>
<dbReference type="InterPro" id="IPR035965">
    <property type="entry name" value="PAS-like_dom_sf"/>
</dbReference>
<accession>A0ABY5PKT7</accession>